<keyword evidence="4" id="KW-1185">Reference proteome</keyword>
<evidence type="ECO:0000313" key="3">
    <source>
        <dbReference type="EMBL" id="UJF31917.1"/>
    </source>
</evidence>
<dbReference type="Gene3D" id="3.40.50.2300">
    <property type="match status" value="1"/>
</dbReference>
<dbReference type="PANTHER" id="PTHR43228">
    <property type="entry name" value="TWO-COMPONENT RESPONSE REGULATOR"/>
    <property type="match status" value="1"/>
</dbReference>
<protein>
    <submittedName>
        <fullName evidence="3">Response regulator</fullName>
    </submittedName>
</protein>
<dbReference type="RefSeq" id="WP_235118262.1">
    <property type="nucleotide sequence ID" value="NZ_CP090978.1"/>
</dbReference>
<feature type="domain" description="Response regulatory" evidence="2">
    <location>
        <begin position="4"/>
        <end position="121"/>
    </location>
</feature>
<dbReference type="Pfam" id="PF00072">
    <property type="entry name" value="Response_reg"/>
    <property type="match status" value="1"/>
</dbReference>
<evidence type="ECO:0000256" key="1">
    <source>
        <dbReference type="PROSITE-ProRule" id="PRU00169"/>
    </source>
</evidence>
<feature type="modified residue" description="4-aspartylphosphate" evidence="1">
    <location>
        <position position="56"/>
    </location>
</feature>
<dbReference type="SMART" id="SM00448">
    <property type="entry name" value="REC"/>
    <property type="match status" value="1"/>
</dbReference>
<dbReference type="EMBL" id="CP090978">
    <property type="protein sequence ID" value="UJF31917.1"/>
    <property type="molecule type" value="Genomic_DNA"/>
</dbReference>
<dbReference type="PANTHER" id="PTHR43228:SF1">
    <property type="entry name" value="TWO-COMPONENT RESPONSE REGULATOR ARR22"/>
    <property type="match status" value="1"/>
</dbReference>
<dbReference type="InterPro" id="IPR001789">
    <property type="entry name" value="Sig_transdc_resp-reg_receiver"/>
</dbReference>
<proteinExistence type="predicted"/>
<sequence>MRLTAILADDEPNILRNLQLVIPWEQLGIDIVGTAKNGLEALELAETHSPDLIMSDIRMPLMDGITFVEKLRENNRQCEVLMVTGYQDFEYVRSLLKFGVSDYILKPINYDELESTISALADKIRSNKASKAAEEQRWDKMRSLASEKIFYDLLMNYTNITPSTLLPMDEVDLEKLVYQIIMIDVDDYSHKSLQWSEGERKLWNFAVRNVLADSLGSQHVKHTVLQMREGEWCILIECMDHETASASTIQERCSCFSSIYSRVLSSA</sequence>
<keyword evidence="1" id="KW-0597">Phosphoprotein</keyword>
<reference evidence="3 4" key="1">
    <citation type="journal article" date="2024" name="Int. J. Syst. Evol. Microbiol.">
        <title>Paenibacillus hexagrammi sp. nov., a novel bacterium isolated from the gut content of Hexagrammos agrammus.</title>
        <authorList>
            <person name="Jung H.K."/>
            <person name="Kim D.G."/>
            <person name="Zin H."/>
            <person name="Park J."/>
            <person name="Jung H."/>
            <person name="Kim Y.O."/>
            <person name="Kong H.J."/>
            <person name="Kim J.W."/>
            <person name="Kim Y.S."/>
        </authorList>
    </citation>
    <scope>NUCLEOTIDE SEQUENCE [LARGE SCALE GENOMIC DNA]</scope>
    <source>
        <strain evidence="3 4">YPD9-1</strain>
    </source>
</reference>
<dbReference type="InterPro" id="IPR011006">
    <property type="entry name" value="CheY-like_superfamily"/>
</dbReference>
<dbReference type="InterPro" id="IPR052048">
    <property type="entry name" value="ST_Response_Regulator"/>
</dbReference>
<dbReference type="SUPFAM" id="SSF52172">
    <property type="entry name" value="CheY-like"/>
    <property type="match status" value="1"/>
</dbReference>
<name>A0ABY3SG50_9BACL</name>
<evidence type="ECO:0000259" key="2">
    <source>
        <dbReference type="PROSITE" id="PS50110"/>
    </source>
</evidence>
<dbReference type="CDD" id="cd17536">
    <property type="entry name" value="REC_YesN-like"/>
    <property type="match status" value="1"/>
</dbReference>
<dbReference type="PROSITE" id="PS50110">
    <property type="entry name" value="RESPONSE_REGULATORY"/>
    <property type="match status" value="1"/>
</dbReference>
<organism evidence="3 4">
    <name type="scientific">Paenibacillus hexagrammi</name>
    <dbReference type="NCBI Taxonomy" id="2908839"/>
    <lineage>
        <taxon>Bacteria</taxon>
        <taxon>Bacillati</taxon>
        <taxon>Bacillota</taxon>
        <taxon>Bacilli</taxon>
        <taxon>Bacillales</taxon>
        <taxon>Paenibacillaceae</taxon>
        <taxon>Paenibacillus</taxon>
    </lineage>
</organism>
<gene>
    <name evidence="3" type="ORF">L0M14_19445</name>
</gene>
<accession>A0ABY3SG50</accession>
<evidence type="ECO:0000313" key="4">
    <source>
        <dbReference type="Proteomes" id="UP001649230"/>
    </source>
</evidence>
<dbReference type="Proteomes" id="UP001649230">
    <property type="component" value="Chromosome"/>
</dbReference>